<evidence type="ECO:0000256" key="1">
    <source>
        <dbReference type="SAM" id="SignalP"/>
    </source>
</evidence>
<proteinExistence type="predicted"/>
<keyword evidence="1" id="KW-0732">Signal</keyword>
<sequence length="121" mass="13127">MVGFNPLRRAAKAAPLLGLWPACVLMRLNATGINNCSIQALAGLGCTNSFNCRTRKLLDHLREGADCFGQHISKFEIVAPIPYLDVQRSNDPSISSNCRNCGSLSLEKSKVIDSFVFNVTG</sequence>
<feature type="chain" id="PRO_5035897526" description="Secreted protein" evidence="1">
    <location>
        <begin position="31"/>
        <end position="121"/>
    </location>
</feature>
<accession>A0A8T2XVV2</accession>
<dbReference type="EMBL" id="JACEGQ020000010">
    <property type="protein sequence ID" value="KAH8496977.1"/>
    <property type="molecule type" value="Genomic_DNA"/>
</dbReference>
<feature type="signal peptide" evidence="1">
    <location>
        <begin position="1"/>
        <end position="30"/>
    </location>
</feature>
<dbReference type="AlphaFoldDB" id="A0A8T2XVV2"/>
<gene>
    <name evidence="2" type="ORF">H0E87_019628</name>
</gene>
<name>A0A8T2XVV2_POPDE</name>
<evidence type="ECO:0000313" key="2">
    <source>
        <dbReference type="EMBL" id="KAH8496977.1"/>
    </source>
</evidence>
<organism evidence="2 3">
    <name type="scientific">Populus deltoides</name>
    <name type="common">Eastern poplar</name>
    <name type="synonym">Eastern cottonwood</name>
    <dbReference type="NCBI Taxonomy" id="3696"/>
    <lineage>
        <taxon>Eukaryota</taxon>
        <taxon>Viridiplantae</taxon>
        <taxon>Streptophyta</taxon>
        <taxon>Embryophyta</taxon>
        <taxon>Tracheophyta</taxon>
        <taxon>Spermatophyta</taxon>
        <taxon>Magnoliopsida</taxon>
        <taxon>eudicotyledons</taxon>
        <taxon>Gunneridae</taxon>
        <taxon>Pentapetalae</taxon>
        <taxon>rosids</taxon>
        <taxon>fabids</taxon>
        <taxon>Malpighiales</taxon>
        <taxon>Salicaceae</taxon>
        <taxon>Saliceae</taxon>
        <taxon>Populus</taxon>
    </lineage>
</organism>
<evidence type="ECO:0008006" key="4">
    <source>
        <dbReference type="Google" id="ProtNLM"/>
    </source>
</evidence>
<keyword evidence="3" id="KW-1185">Reference proteome</keyword>
<dbReference type="Proteomes" id="UP000807159">
    <property type="component" value="Chromosome 10"/>
</dbReference>
<evidence type="ECO:0000313" key="3">
    <source>
        <dbReference type="Proteomes" id="UP000807159"/>
    </source>
</evidence>
<protein>
    <recommendedName>
        <fullName evidence="4">Secreted protein</fullName>
    </recommendedName>
</protein>
<comment type="caution">
    <text evidence="2">The sequence shown here is derived from an EMBL/GenBank/DDBJ whole genome shotgun (WGS) entry which is preliminary data.</text>
</comment>
<reference evidence="2" key="1">
    <citation type="journal article" date="2021" name="J. Hered.">
        <title>Genome Assembly of Salicaceae Populus deltoides (Eastern Cottonwood) I-69 Based on Nanopore Sequencing and Hi-C Technologies.</title>
        <authorList>
            <person name="Bai S."/>
            <person name="Wu H."/>
            <person name="Zhang J."/>
            <person name="Pan Z."/>
            <person name="Zhao W."/>
            <person name="Li Z."/>
            <person name="Tong C."/>
        </authorList>
    </citation>
    <scope>NUCLEOTIDE SEQUENCE</scope>
    <source>
        <tissue evidence="2">Leaf</tissue>
    </source>
</reference>